<comment type="similarity">
    <text evidence="1">Belongs to the short-chain dehydrogenases/reductases (SDR) family.</text>
</comment>
<keyword evidence="2" id="KW-0560">Oxidoreductase</keyword>
<keyword evidence="4" id="KW-1185">Reference proteome</keyword>
<evidence type="ECO:0000256" key="1">
    <source>
        <dbReference type="ARBA" id="ARBA00006484"/>
    </source>
</evidence>
<protein>
    <recommendedName>
        <fullName evidence="5">Short-chain dehydrogenase</fullName>
    </recommendedName>
</protein>
<evidence type="ECO:0008006" key="5">
    <source>
        <dbReference type="Google" id="ProtNLM"/>
    </source>
</evidence>
<dbReference type="EMBL" id="BAAAQD010000013">
    <property type="protein sequence ID" value="GAA1535107.1"/>
    <property type="molecule type" value="Genomic_DNA"/>
</dbReference>
<reference evidence="3 4" key="1">
    <citation type="journal article" date="2019" name="Int. J. Syst. Evol. Microbiol.">
        <title>The Global Catalogue of Microorganisms (GCM) 10K type strain sequencing project: providing services to taxonomists for standard genome sequencing and annotation.</title>
        <authorList>
            <consortium name="The Broad Institute Genomics Platform"/>
            <consortium name="The Broad Institute Genome Sequencing Center for Infectious Disease"/>
            <person name="Wu L."/>
            <person name="Ma J."/>
        </authorList>
    </citation>
    <scope>NUCLEOTIDE SEQUENCE [LARGE SCALE GENOMIC DNA]</scope>
    <source>
        <strain evidence="3 4">JCM 15933</strain>
    </source>
</reference>
<gene>
    <name evidence="3" type="ORF">GCM10009827_061660</name>
</gene>
<evidence type="ECO:0000256" key="2">
    <source>
        <dbReference type="ARBA" id="ARBA00023002"/>
    </source>
</evidence>
<sequence>MTELMEGKTVVVTGGTAGVGRETACGLARLGAQVVVVGRDGDRARTAVAELRRDAGNDRVEAVLADLTLKRNVRELAERIAARYGEIHVLINNMGVTRASRMLTPEGIETTFAANVLAPYLLVEGLLPTLIRAAPARIINITGGVPHGSIDLDNLQGERSYVALSHYNQTKLALMAMSYTTAERLRGSGVTLNVAYPGHAYTSINKSLPVSAYPPLARPIVPLLRPLMPILYGHRAAVRASRSSVYLASDPGVADLHGTYINSSCRAVTWPAAVLSQRNRDAVGAICEQLATAPTRSTGQAA</sequence>
<dbReference type="PANTHER" id="PTHR43157">
    <property type="entry name" value="PHOSPHATIDYLINOSITOL-GLYCAN BIOSYNTHESIS CLASS F PROTEIN-RELATED"/>
    <property type="match status" value="1"/>
</dbReference>
<evidence type="ECO:0000313" key="3">
    <source>
        <dbReference type="EMBL" id="GAA1535107.1"/>
    </source>
</evidence>
<dbReference type="Gene3D" id="3.40.50.720">
    <property type="entry name" value="NAD(P)-binding Rossmann-like Domain"/>
    <property type="match status" value="1"/>
</dbReference>
<evidence type="ECO:0000313" key="4">
    <source>
        <dbReference type="Proteomes" id="UP001501470"/>
    </source>
</evidence>
<comment type="caution">
    <text evidence="3">The sequence shown here is derived from an EMBL/GenBank/DDBJ whole genome shotgun (WGS) entry which is preliminary data.</text>
</comment>
<dbReference type="InterPro" id="IPR036291">
    <property type="entry name" value="NAD(P)-bd_dom_sf"/>
</dbReference>
<accession>A0ABN2B711</accession>
<dbReference type="Proteomes" id="UP001501470">
    <property type="component" value="Unassembled WGS sequence"/>
</dbReference>
<dbReference type="PRINTS" id="PR00081">
    <property type="entry name" value="GDHRDH"/>
</dbReference>
<dbReference type="InterPro" id="IPR002347">
    <property type="entry name" value="SDR_fam"/>
</dbReference>
<dbReference type="PANTHER" id="PTHR43157:SF31">
    <property type="entry name" value="PHOSPHATIDYLINOSITOL-GLYCAN BIOSYNTHESIS CLASS F PROTEIN"/>
    <property type="match status" value="1"/>
</dbReference>
<name>A0ABN2B711_9ACTN</name>
<dbReference type="Pfam" id="PF00106">
    <property type="entry name" value="adh_short"/>
    <property type="match status" value="1"/>
</dbReference>
<organism evidence="3 4">
    <name type="scientific">Dactylosporangium maewongense</name>
    <dbReference type="NCBI Taxonomy" id="634393"/>
    <lineage>
        <taxon>Bacteria</taxon>
        <taxon>Bacillati</taxon>
        <taxon>Actinomycetota</taxon>
        <taxon>Actinomycetes</taxon>
        <taxon>Micromonosporales</taxon>
        <taxon>Micromonosporaceae</taxon>
        <taxon>Dactylosporangium</taxon>
    </lineage>
</organism>
<proteinExistence type="inferred from homology"/>
<dbReference type="RefSeq" id="WP_344505821.1">
    <property type="nucleotide sequence ID" value="NZ_BAAAQD010000013.1"/>
</dbReference>
<dbReference type="InterPro" id="IPR020904">
    <property type="entry name" value="Sc_DH/Rdtase_CS"/>
</dbReference>
<dbReference type="PROSITE" id="PS00061">
    <property type="entry name" value="ADH_SHORT"/>
    <property type="match status" value="1"/>
</dbReference>
<dbReference type="SUPFAM" id="SSF51735">
    <property type="entry name" value="NAD(P)-binding Rossmann-fold domains"/>
    <property type="match status" value="1"/>
</dbReference>